<dbReference type="Proteomes" id="UP001057402">
    <property type="component" value="Chromosome 1"/>
</dbReference>
<organism evidence="1 2">
    <name type="scientific">Melastoma candidum</name>
    <dbReference type="NCBI Taxonomy" id="119954"/>
    <lineage>
        <taxon>Eukaryota</taxon>
        <taxon>Viridiplantae</taxon>
        <taxon>Streptophyta</taxon>
        <taxon>Embryophyta</taxon>
        <taxon>Tracheophyta</taxon>
        <taxon>Spermatophyta</taxon>
        <taxon>Magnoliopsida</taxon>
        <taxon>eudicotyledons</taxon>
        <taxon>Gunneridae</taxon>
        <taxon>Pentapetalae</taxon>
        <taxon>rosids</taxon>
        <taxon>malvids</taxon>
        <taxon>Myrtales</taxon>
        <taxon>Melastomataceae</taxon>
        <taxon>Melastomatoideae</taxon>
        <taxon>Melastomateae</taxon>
        <taxon>Melastoma</taxon>
    </lineage>
</organism>
<gene>
    <name evidence="1" type="ORF">MLD38_002146</name>
</gene>
<name>A0ACB9SGT7_9MYRT</name>
<reference evidence="2" key="1">
    <citation type="journal article" date="2023" name="Front. Plant Sci.">
        <title>Chromosomal-level genome assembly of Melastoma candidum provides insights into trichome evolution.</title>
        <authorList>
            <person name="Zhong Y."/>
            <person name="Wu W."/>
            <person name="Sun C."/>
            <person name="Zou P."/>
            <person name="Liu Y."/>
            <person name="Dai S."/>
            <person name="Zhou R."/>
        </authorList>
    </citation>
    <scope>NUCLEOTIDE SEQUENCE [LARGE SCALE GENOMIC DNA]</scope>
</reference>
<proteinExistence type="predicted"/>
<keyword evidence="2" id="KW-1185">Reference proteome</keyword>
<protein>
    <submittedName>
        <fullName evidence="1">Uncharacterized protein</fullName>
    </submittedName>
</protein>
<comment type="caution">
    <text evidence="1">The sequence shown here is derived from an EMBL/GenBank/DDBJ whole genome shotgun (WGS) entry which is preliminary data.</text>
</comment>
<dbReference type="EMBL" id="CM042880">
    <property type="protein sequence ID" value="KAI4389987.1"/>
    <property type="molecule type" value="Genomic_DNA"/>
</dbReference>
<evidence type="ECO:0000313" key="1">
    <source>
        <dbReference type="EMBL" id="KAI4389987.1"/>
    </source>
</evidence>
<sequence>MLIIDLGMAGFSAVNVARGKPVEILKLLQRELFSDIMKMRARQDKVEKIFSFQKSVKEPDRLGRTHRPDAGIITG</sequence>
<evidence type="ECO:0000313" key="2">
    <source>
        <dbReference type="Proteomes" id="UP001057402"/>
    </source>
</evidence>
<accession>A0ACB9SGT7</accession>